<evidence type="ECO:0000259" key="9">
    <source>
        <dbReference type="PROSITE" id="PS50109"/>
    </source>
</evidence>
<evidence type="ECO:0000256" key="3">
    <source>
        <dbReference type="ARBA" id="ARBA00022553"/>
    </source>
</evidence>
<dbReference type="SMART" id="SM00387">
    <property type="entry name" value="HATPase_c"/>
    <property type="match status" value="1"/>
</dbReference>
<evidence type="ECO:0000256" key="6">
    <source>
        <dbReference type="PROSITE-ProRule" id="PRU00339"/>
    </source>
</evidence>
<keyword evidence="7" id="KW-1133">Transmembrane helix</keyword>
<feature type="signal peptide" evidence="8">
    <location>
        <begin position="1"/>
        <end position="23"/>
    </location>
</feature>
<dbReference type="Pfam" id="PF02518">
    <property type="entry name" value="HATPase_c"/>
    <property type="match status" value="1"/>
</dbReference>
<dbReference type="InterPro" id="IPR019734">
    <property type="entry name" value="TPR_rpt"/>
</dbReference>
<comment type="catalytic activity">
    <reaction evidence="1">
        <text>ATP + protein L-histidine = ADP + protein N-phospho-L-histidine.</text>
        <dbReference type="EC" id="2.7.13.3"/>
    </reaction>
</comment>
<dbReference type="PANTHER" id="PTHR43547">
    <property type="entry name" value="TWO-COMPONENT HISTIDINE KINASE"/>
    <property type="match status" value="1"/>
</dbReference>
<feature type="chain" id="PRO_5012165240" description="histidine kinase" evidence="8">
    <location>
        <begin position="24"/>
        <end position="623"/>
    </location>
</feature>
<dbReference type="Pfam" id="PF13424">
    <property type="entry name" value="TPR_12"/>
    <property type="match status" value="1"/>
</dbReference>
<dbReference type="PANTHER" id="PTHR43547:SF2">
    <property type="entry name" value="HYBRID SIGNAL TRANSDUCTION HISTIDINE KINASE C"/>
    <property type="match status" value="1"/>
</dbReference>
<keyword evidence="8" id="KW-0732">Signal</keyword>
<feature type="domain" description="Histidine kinase" evidence="9">
    <location>
        <begin position="409"/>
        <end position="620"/>
    </location>
</feature>
<accession>A0A1T4R0T1</accession>
<sequence>MKHLLIRSSLTMLFVLVLSFANAQSDEATTLTRSLNHFNDSLRYIDALNRIAMLSYEKSIDTTFVYTIRARAAADRLRYEKGKADALNNLGIVYDIKGNLQLALKYYDEANDIYRKLKDTANIVQTLMNIAMVYKEIGKDERAVQRFEAALENGRHLQKDSITALVIYNFLLQYPQRFNRLQARNAIKKARDIASRYQDERTMIAIDQLVADDLLDHGQQAAGFALLDSSIDRAHRKGLFYVSMDMLIDMGDRLATTAPAKAEAYYRRGLDLALSNGYLIYSRIMTRKLFELSASGKNGQKAALYGQQLIALNDEQEKLDNASGIDYLDYVVKDQQLKTLSIKSDYQATLLLLITILCLIALIAILLIRRSLLKTRKLNARIVEQNQQMRQTLGALEQSQADNTRMMQIVAHDLRNPISAITSAVSLMLENEPADDEREMLELILTSGNNSLALVNDLLQVNTHTADMVIQHIDLDRLLHYCVDLLKSKASGKKQQLTLQSMALIVPANQEKLWRVISNLIGNAIKFSPENSTITITLQKQNEHAVISVRDHGIGIPPELSSQIFDMFTKARRHGTAGEQPFGLGLAISKQIMEAHGGRIWYETPEDGGTIFWLELPLHGKTQ</sequence>
<name>A0A1T4R0T1_9BACT</name>
<dbReference type="CDD" id="cd00082">
    <property type="entry name" value="HisKA"/>
    <property type="match status" value="1"/>
</dbReference>
<dbReference type="EC" id="2.7.13.3" evidence="2"/>
<dbReference type="STRING" id="413434.SAMN04488132_11046"/>
<dbReference type="Proteomes" id="UP000190888">
    <property type="component" value="Unassembled WGS sequence"/>
</dbReference>
<keyword evidence="4" id="KW-0808">Transferase</keyword>
<evidence type="ECO:0000256" key="7">
    <source>
        <dbReference type="SAM" id="Phobius"/>
    </source>
</evidence>
<dbReference type="FunFam" id="3.30.565.10:FF:000006">
    <property type="entry name" value="Sensor histidine kinase WalK"/>
    <property type="match status" value="1"/>
</dbReference>
<dbReference type="InterPro" id="IPR004358">
    <property type="entry name" value="Sig_transdc_His_kin-like_C"/>
</dbReference>
<feature type="transmembrane region" description="Helical" evidence="7">
    <location>
        <begin position="346"/>
        <end position="368"/>
    </location>
</feature>
<keyword evidence="7" id="KW-0812">Transmembrane</keyword>
<gene>
    <name evidence="10" type="ORF">SAMN04488132_11046</name>
</gene>
<dbReference type="InterPro" id="IPR003661">
    <property type="entry name" value="HisK_dim/P_dom"/>
</dbReference>
<dbReference type="EMBL" id="FUWH01000010">
    <property type="protein sequence ID" value="SKA09613.1"/>
    <property type="molecule type" value="Genomic_DNA"/>
</dbReference>
<dbReference type="InterPro" id="IPR005467">
    <property type="entry name" value="His_kinase_dom"/>
</dbReference>
<organism evidence="10 11">
    <name type="scientific">Sediminibacterium ginsengisoli</name>
    <dbReference type="NCBI Taxonomy" id="413434"/>
    <lineage>
        <taxon>Bacteria</taxon>
        <taxon>Pseudomonadati</taxon>
        <taxon>Bacteroidota</taxon>
        <taxon>Chitinophagia</taxon>
        <taxon>Chitinophagales</taxon>
        <taxon>Chitinophagaceae</taxon>
        <taxon>Sediminibacterium</taxon>
    </lineage>
</organism>
<dbReference type="PROSITE" id="PS50005">
    <property type="entry name" value="TPR"/>
    <property type="match status" value="1"/>
</dbReference>
<dbReference type="AlphaFoldDB" id="A0A1T4R0T1"/>
<dbReference type="Gene3D" id="3.30.565.10">
    <property type="entry name" value="Histidine kinase-like ATPase, C-terminal domain"/>
    <property type="match status" value="1"/>
</dbReference>
<keyword evidence="11" id="KW-1185">Reference proteome</keyword>
<dbReference type="GO" id="GO:0000155">
    <property type="term" value="F:phosphorelay sensor kinase activity"/>
    <property type="evidence" value="ECO:0007669"/>
    <property type="project" value="InterPro"/>
</dbReference>
<dbReference type="InterPro" id="IPR011990">
    <property type="entry name" value="TPR-like_helical_dom_sf"/>
</dbReference>
<dbReference type="OrthoDB" id="1301080at2"/>
<feature type="repeat" description="TPR" evidence="6">
    <location>
        <begin position="84"/>
        <end position="117"/>
    </location>
</feature>
<dbReference type="Gene3D" id="1.25.40.10">
    <property type="entry name" value="Tetratricopeptide repeat domain"/>
    <property type="match status" value="1"/>
</dbReference>
<keyword evidence="6" id="KW-0802">TPR repeat</keyword>
<evidence type="ECO:0000256" key="8">
    <source>
        <dbReference type="SAM" id="SignalP"/>
    </source>
</evidence>
<keyword evidence="7" id="KW-0472">Membrane</keyword>
<dbReference type="SUPFAM" id="SSF48452">
    <property type="entry name" value="TPR-like"/>
    <property type="match status" value="1"/>
</dbReference>
<dbReference type="PRINTS" id="PR00344">
    <property type="entry name" value="BCTRLSENSOR"/>
</dbReference>
<keyword evidence="3" id="KW-0597">Phosphoprotein</keyword>
<dbReference type="SUPFAM" id="SSF55874">
    <property type="entry name" value="ATPase domain of HSP90 chaperone/DNA topoisomerase II/histidine kinase"/>
    <property type="match status" value="1"/>
</dbReference>
<dbReference type="RefSeq" id="WP_078832297.1">
    <property type="nucleotide sequence ID" value="NZ_FUWH01000010.1"/>
</dbReference>
<dbReference type="SMART" id="SM00028">
    <property type="entry name" value="TPR"/>
    <property type="match status" value="2"/>
</dbReference>
<keyword evidence="5 10" id="KW-0418">Kinase</keyword>
<dbReference type="InterPro" id="IPR036097">
    <property type="entry name" value="HisK_dim/P_sf"/>
</dbReference>
<protein>
    <recommendedName>
        <fullName evidence="2">histidine kinase</fullName>
        <ecNumber evidence="2">2.7.13.3</ecNumber>
    </recommendedName>
</protein>
<evidence type="ECO:0000313" key="11">
    <source>
        <dbReference type="Proteomes" id="UP000190888"/>
    </source>
</evidence>
<reference evidence="10 11" key="1">
    <citation type="submission" date="2017-02" db="EMBL/GenBank/DDBJ databases">
        <authorList>
            <person name="Peterson S.W."/>
        </authorList>
    </citation>
    <scope>NUCLEOTIDE SEQUENCE [LARGE SCALE GENOMIC DNA]</scope>
    <source>
        <strain evidence="10 11">DSM 22335</strain>
    </source>
</reference>
<dbReference type="SMART" id="SM00388">
    <property type="entry name" value="HisKA"/>
    <property type="match status" value="1"/>
</dbReference>
<evidence type="ECO:0000256" key="1">
    <source>
        <dbReference type="ARBA" id="ARBA00000085"/>
    </source>
</evidence>
<dbReference type="CDD" id="cd00075">
    <property type="entry name" value="HATPase"/>
    <property type="match status" value="1"/>
</dbReference>
<dbReference type="InterPro" id="IPR003594">
    <property type="entry name" value="HATPase_dom"/>
</dbReference>
<evidence type="ECO:0000256" key="5">
    <source>
        <dbReference type="ARBA" id="ARBA00022777"/>
    </source>
</evidence>
<evidence type="ECO:0000256" key="2">
    <source>
        <dbReference type="ARBA" id="ARBA00012438"/>
    </source>
</evidence>
<dbReference type="PROSITE" id="PS50109">
    <property type="entry name" value="HIS_KIN"/>
    <property type="match status" value="1"/>
</dbReference>
<dbReference type="InterPro" id="IPR036890">
    <property type="entry name" value="HATPase_C_sf"/>
</dbReference>
<evidence type="ECO:0000313" key="10">
    <source>
        <dbReference type="EMBL" id="SKA09613.1"/>
    </source>
</evidence>
<proteinExistence type="predicted"/>
<evidence type="ECO:0000256" key="4">
    <source>
        <dbReference type="ARBA" id="ARBA00022679"/>
    </source>
</evidence>
<dbReference type="Pfam" id="PF00512">
    <property type="entry name" value="HisKA"/>
    <property type="match status" value="1"/>
</dbReference>
<dbReference type="Gene3D" id="1.10.287.130">
    <property type="match status" value="1"/>
</dbReference>
<dbReference type="SUPFAM" id="SSF47384">
    <property type="entry name" value="Homodimeric domain of signal transducing histidine kinase"/>
    <property type="match status" value="1"/>
</dbReference>